<feature type="non-terminal residue" evidence="1">
    <location>
        <position position="1"/>
    </location>
</feature>
<reference evidence="1" key="1">
    <citation type="journal article" date="2019" name="Sci. Rep.">
        <title>Draft genome of Tanacetum cinerariifolium, the natural source of mosquito coil.</title>
        <authorList>
            <person name="Yamashiro T."/>
            <person name="Shiraishi A."/>
            <person name="Satake H."/>
            <person name="Nakayama K."/>
        </authorList>
    </citation>
    <scope>NUCLEOTIDE SEQUENCE</scope>
</reference>
<sequence length="89" mass="10195">IDARVVVEAVDQDETETGVRCLVEVRVESIMHPTMPEDILEPAQEGAVEVTYETLRDLVQRFHDHIQAIPVHRIQVIEGVQREQGRRIV</sequence>
<dbReference type="AlphaFoldDB" id="A0A699XBY0"/>
<evidence type="ECO:0000313" key="1">
    <source>
        <dbReference type="EMBL" id="GFD57187.1"/>
    </source>
</evidence>
<dbReference type="EMBL" id="BKCJ011838146">
    <property type="protein sequence ID" value="GFD57187.1"/>
    <property type="molecule type" value="Genomic_DNA"/>
</dbReference>
<feature type="non-terminal residue" evidence="1">
    <location>
        <position position="89"/>
    </location>
</feature>
<protein>
    <submittedName>
        <fullName evidence="1">Uncharacterized protein</fullName>
    </submittedName>
</protein>
<comment type="caution">
    <text evidence="1">The sequence shown here is derived from an EMBL/GenBank/DDBJ whole genome shotgun (WGS) entry which is preliminary data.</text>
</comment>
<accession>A0A699XBY0</accession>
<organism evidence="1">
    <name type="scientific">Tanacetum cinerariifolium</name>
    <name type="common">Dalmatian daisy</name>
    <name type="synonym">Chrysanthemum cinerariifolium</name>
    <dbReference type="NCBI Taxonomy" id="118510"/>
    <lineage>
        <taxon>Eukaryota</taxon>
        <taxon>Viridiplantae</taxon>
        <taxon>Streptophyta</taxon>
        <taxon>Embryophyta</taxon>
        <taxon>Tracheophyta</taxon>
        <taxon>Spermatophyta</taxon>
        <taxon>Magnoliopsida</taxon>
        <taxon>eudicotyledons</taxon>
        <taxon>Gunneridae</taxon>
        <taxon>Pentapetalae</taxon>
        <taxon>asterids</taxon>
        <taxon>campanulids</taxon>
        <taxon>Asterales</taxon>
        <taxon>Asteraceae</taxon>
        <taxon>Asteroideae</taxon>
        <taxon>Anthemideae</taxon>
        <taxon>Anthemidinae</taxon>
        <taxon>Tanacetum</taxon>
    </lineage>
</organism>
<name>A0A699XBY0_TANCI</name>
<gene>
    <name evidence="1" type="ORF">Tci_929156</name>
</gene>
<proteinExistence type="predicted"/>